<dbReference type="AlphaFoldDB" id="A0A366X5Y3"/>
<organism evidence="1 2">
    <name type="scientific">Phaeobacter gallaeciensis</name>
    <dbReference type="NCBI Taxonomy" id="60890"/>
    <lineage>
        <taxon>Bacteria</taxon>
        <taxon>Pseudomonadati</taxon>
        <taxon>Pseudomonadota</taxon>
        <taxon>Alphaproteobacteria</taxon>
        <taxon>Rhodobacterales</taxon>
        <taxon>Roseobacteraceae</taxon>
        <taxon>Phaeobacter</taxon>
    </lineage>
</organism>
<evidence type="ECO:0000313" key="2">
    <source>
        <dbReference type="Proteomes" id="UP000252706"/>
    </source>
</evidence>
<sequence length="64" mass="7090">MCLDVLSAVIQFRMSKDNKVPNLPTRALRSEGQVLQIRTYGYEAASGWAGIGRFAQITTFAKRG</sequence>
<accession>A0A366X5Y3</accession>
<dbReference type="Proteomes" id="UP000252706">
    <property type="component" value="Unassembled WGS sequence"/>
</dbReference>
<dbReference type="EMBL" id="QOCE01000013">
    <property type="protein sequence ID" value="RBW58452.1"/>
    <property type="molecule type" value="Genomic_DNA"/>
</dbReference>
<protein>
    <submittedName>
        <fullName evidence="1">Uncharacterized protein</fullName>
    </submittedName>
</protein>
<gene>
    <name evidence="1" type="ORF">DS909_05660</name>
</gene>
<reference evidence="1 2" key="1">
    <citation type="submission" date="2018-07" db="EMBL/GenBank/DDBJ databases">
        <title>Modular assembly of carbohydrate-degrading microbial communities in the ocean.</title>
        <authorList>
            <person name="Enke T.N."/>
            <person name="Datta M.S."/>
            <person name="Schwartzman J.A."/>
            <person name="Cermak N."/>
            <person name="Schmitz D.A."/>
            <person name="Barrere J."/>
            <person name="Cordero O.X."/>
        </authorList>
    </citation>
    <scope>NUCLEOTIDE SEQUENCE [LARGE SCALE GENOMIC DNA]</scope>
    <source>
        <strain evidence="1 2">C3M10</strain>
    </source>
</reference>
<proteinExistence type="predicted"/>
<name>A0A366X5Y3_9RHOB</name>
<evidence type="ECO:0000313" key="1">
    <source>
        <dbReference type="EMBL" id="RBW58452.1"/>
    </source>
</evidence>
<comment type="caution">
    <text evidence="1">The sequence shown here is derived from an EMBL/GenBank/DDBJ whole genome shotgun (WGS) entry which is preliminary data.</text>
</comment>